<dbReference type="InterPro" id="IPR004680">
    <property type="entry name" value="Cit_transptr-like_dom"/>
</dbReference>
<feature type="transmembrane region" description="Helical" evidence="7">
    <location>
        <begin position="52"/>
        <end position="69"/>
    </location>
</feature>
<sequence length="623" mass="65011">MSIDVFVVFAIIGGAMVLFVTEAVESDVTAIAVLVSLVVLGEFTGVSPTDALSGFANPATVTVIAMYILSEAVRQTGVVTRVGRWITAFARGSERRLMGGILGTTGLAAGFVNNTPVVAVFIPMIHEIAAETNVSPSKLFLPLSYAAMLGGTLTLIGTSTNLVVSNVAARAGEAGTAPELHALGMFEFTVVGVVVFAVGLGYLLTVGRWLTPARVSPETTLVQAYDLERHLSQVVVREESPLVGTPVSSVGALLRSSPADGNGDVPIEVSMLQLVRDGEPHHALSSEASIEAGDVLTVRGNRRNVNRFAERYELRQLPHERVTAGDLDVREGRGSLVEAVVPEGSRLHGDSVREANLAGYHAAQVLALRRGGSVRTDGIGEHELSVGDTLLVQVRERDLRYLVENGDLVVTRGLGIEQPEERPREPLSSSTPVVFATVAMVVALAALGVLPIVISALAGVVVLFASDAVSPGDAYAAVNWNVVFLLAGVIPLGIALTNSGGDVLLADAVVALDAVLAPIYVLAVLYLLTGLFSAIITPVATVVLLTPVAFDAAVTLGANPLAFVLGVLFAANSAFMTPIGYQTNLMVYAPGGYRFSDYLRVGAPLFALSAVVAIAGIAIVWGL</sequence>
<dbReference type="AlphaFoldDB" id="A0A0N9MH03"/>
<dbReference type="PROSITE" id="PS51202">
    <property type="entry name" value="RCK_C"/>
    <property type="match status" value="1"/>
</dbReference>
<evidence type="ECO:0000256" key="6">
    <source>
        <dbReference type="ARBA" id="ARBA00023136"/>
    </source>
</evidence>
<keyword evidence="5 7" id="KW-1133">Transmembrane helix</keyword>
<dbReference type="GO" id="GO:0008324">
    <property type="term" value="F:monoatomic cation transmembrane transporter activity"/>
    <property type="evidence" value="ECO:0007669"/>
    <property type="project" value="InterPro"/>
</dbReference>
<feature type="transmembrane region" description="Helical" evidence="7">
    <location>
        <begin position="561"/>
        <end position="581"/>
    </location>
</feature>
<name>A0A0N9MH03_9EURY</name>
<feature type="transmembrane region" description="Helical" evidence="7">
    <location>
        <begin position="477"/>
        <end position="496"/>
    </location>
</feature>
<keyword evidence="4" id="KW-0677">Repeat</keyword>
<feature type="transmembrane region" description="Helical" evidence="7">
    <location>
        <begin position="601"/>
        <end position="621"/>
    </location>
</feature>
<evidence type="ECO:0000259" key="8">
    <source>
        <dbReference type="PROSITE" id="PS51202"/>
    </source>
</evidence>
<feature type="domain" description="RCK C-terminal" evidence="8">
    <location>
        <begin position="324"/>
        <end position="408"/>
    </location>
</feature>
<feature type="transmembrane region" description="Helical" evidence="7">
    <location>
        <begin position="432"/>
        <end position="465"/>
    </location>
</feature>
<dbReference type="GeneID" id="26009894"/>
<dbReference type="EMBL" id="CP011564">
    <property type="protein sequence ID" value="ALG81432.1"/>
    <property type="molecule type" value="Genomic_DNA"/>
</dbReference>
<keyword evidence="2" id="KW-0813">Transport</keyword>
<dbReference type="InterPro" id="IPR051679">
    <property type="entry name" value="DASS-Related_Transporters"/>
</dbReference>
<reference evidence="10" key="1">
    <citation type="submission" date="2015-05" db="EMBL/GenBank/DDBJ databases">
        <title>Complete genome sequence of Halanaeroarchaeum sulfurireducens type strain M27-SA2, a sulfate-reducer haloarchaeon from marine anoxic lake Medee.</title>
        <authorList>
            <person name="Messina E."/>
            <person name="Kublanov I.V."/>
            <person name="Toshchakov S."/>
            <person name="Arcadi E."/>
            <person name="La Spada G."/>
            <person name="La Cono V."/>
            <person name="Yakimov M.M."/>
        </authorList>
    </citation>
    <scope>NUCLEOTIDE SEQUENCE [LARGE SCALE GENOMIC DNA]</scope>
    <source>
        <strain evidence="10">M27-SA2</strain>
    </source>
</reference>
<dbReference type="GO" id="GO:0005886">
    <property type="term" value="C:plasma membrane"/>
    <property type="evidence" value="ECO:0007669"/>
    <property type="project" value="TreeGrafter"/>
</dbReference>
<accession>A0A0N9MH03</accession>
<dbReference type="GO" id="GO:0006813">
    <property type="term" value="P:potassium ion transport"/>
    <property type="evidence" value="ECO:0007669"/>
    <property type="project" value="InterPro"/>
</dbReference>
<protein>
    <submittedName>
        <fullName evidence="9">Potassium transporter TrkA</fullName>
    </submittedName>
</protein>
<evidence type="ECO:0000256" key="2">
    <source>
        <dbReference type="ARBA" id="ARBA00022448"/>
    </source>
</evidence>
<evidence type="ECO:0000256" key="1">
    <source>
        <dbReference type="ARBA" id="ARBA00004141"/>
    </source>
</evidence>
<evidence type="ECO:0000313" key="9">
    <source>
        <dbReference type="EMBL" id="ALG81432.1"/>
    </source>
</evidence>
<feature type="transmembrane region" description="Helical" evidence="7">
    <location>
        <begin position="6"/>
        <end position="21"/>
    </location>
</feature>
<feature type="transmembrane region" description="Helical" evidence="7">
    <location>
        <begin position="143"/>
        <end position="164"/>
    </location>
</feature>
<evidence type="ECO:0000313" key="10">
    <source>
        <dbReference type="Proteomes" id="UP000060390"/>
    </source>
</evidence>
<dbReference type="KEGG" id="hsf:HLASA_0529"/>
<feature type="transmembrane region" description="Helical" evidence="7">
    <location>
        <begin position="184"/>
        <end position="204"/>
    </location>
</feature>
<comment type="subcellular location">
    <subcellularLocation>
        <location evidence="1">Membrane</location>
        <topology evidence="1">Multi-pass membrane protein</topology>
    </subcellularLocation>
</comment>
<evidence type="ECO:0000256" key="7">
    <source>
        <dbReference type="SAM" id="Phobius"/>
    </source>
</evidence>
<keyword evidence="6 7" id="KW-0472">Membrane</keyword>
<dbReference type="PATRIC" id="fig|1604004.5.peg.558"/>
<evidence type="ECO:0000256" key="5">
    <source>
        <dbReference type="ARBA" id="ARBA00022989"/>
    </source>
</evidence>
<dbReference type="InterPro" id="IPR036721">
    <property type="entry name" value="RCK_C_sf"/>
</dbReference>
<dbReference type="RefSeq" id="WP_054519484.1">
    <property type="nucleotide sequence ID" value="NZ_CP011564.1"/>
</dbReference>
<organism evidence="9 10">
    <name type="scientific">Halanaeroarchaeum sulfurireducens</name>
    <dbReference type="NCBI Taxonomy" id="1604004"/>
    <lineage>
        <taxon>Archaea</taxon>
        <taxon>Methanobacteriati</taxon>
        <taxon>Methanobacteriota</taxon>
        <taxon>Stenosarchaea group</taxon>
        <taxon>Halobacteria</taxon>
        <taxon>Halobacteriales</taxon>
        <taxon>Halobacteriaceae</taxon>
        <taxon>Halanaeroarchaeum</taxon>
    </lineage>
</organism>
<dbReference type="Proteomes" id="UP000060390">
    <property type="component" value="Chromosome"/>
</dbReference>
<dbReference type="Gene3D" id="3.30.70.1450">
    <property type="entry name" value="Regulator of K+ conductance, C-terminal domain"/>
    <property type="match status" value="2"/>
</dbReference>
<evidence type="ECO:0000256" key="3">
    <source>
        <dbReference type="ARBA" id="ARBA00022692"/>
    </source>
</evidence>
<reference evidence="9 10" key="2">
    <citation type="journal article" date="2016" name="Stand. Genomic Sci.">
        <title>Complete genome sequence of 'Halanaeroarchaeum sulfurireducens' M27-SA2, a sulfur-reducing and acetate-oxidizing haloarchaeon from the deep-sea hypersaline anoxic lake Medee.</title>
        <authorList>
            <person name="Messina E."/>
            <person name="Sorokin D.Y."/>
            <person name="Kublanov I.V."/>
            <person name="Toshchakov S."/>
            <person name="Lopatina A."/>
            <person name="Arcadi E."/>
            <person name="Smedile F."/>
            <person name="La Spada G."/>
            <person name="La Cono V."/>
            <person name="Yakimov M.M."/>
        </authorList>
    </citation>
    <scope>NUCLEOTIDE SEQUENCE [LARGE SCALE GENOMIC DNA]</scope>
    <source>
        <strain evidence="9 10">M27-SA2</strain>
    </source>
</reference>
<keyword evidence="3 7" id="KW-0812">Transmembrane</keyword>
<dbReference type="Pfam" id="PF02080">
    <property type="entry name" value="TrkA_C"/>
    <property type="match status" value="1"/>
</dbReference>
<evidence type="ECO:0000256" key="4">
    <source>
        <dbReference type="ARBA" id="ARBA00022737"/>
    </source>
</evidence>
<dbReference type="STRING" id="1604004.HLASA_0529"/>
<dbReference type="Pfam" id="PF03600">
    <property type="entry name" value="CitMHS"/>
    <property type="match status" value="1"/>
</dbReference>
<proteinExistence type="predicted"/>
<dbReference type="SUPFAM" id="SSF116726">
    <property type="entry name" value="TrkA C-terminal domain-like"/>
    <property type="match status" value="2"/>
</dbReference>
<feature type="transmembrane region" description="Helical" evidence="7">
    <location>
        <begin position="503"/>
        <end position="528"/>
    </location>
</feature>
<dbReference type="PANTHER" id="PTHR43652:SF2">
    <property type="entry name" value="BASIC AMINO ACID ANTIPORTER YFCC-RELATED"/>
    <property type="match status" value="1"/>
</dbReference>
<dbReference type="InterPro" id="IPR006037">
    <property type="entry name" value="RCK_C"/>
</dbReference>
<gene>
    <name evidence="9" type="ORF">HLASA_0529</name>
</gene>
<dbReference type="PANTHER" id="PTHR43652">
    <property type="entry name" value="BASIC AMINO ACID ANTIPORTER YFCC-RELATED"/>
    <property type="match status" value="1"/>
</dbReference>